<name>W7IIX8_9PSEU</name>
<evidence type="ECO:0000313" key="2">
    <source>
        <dbReference type="EMBL" id="EWC60163.1"/>
    </source>
</evidence>
<evidence type="ECO:0000313" key="3">
    <source>
        <dbReference type="Proteomes" id="UP000019277"/>
    </source>
</evidence>
<accession>W7IIX8</accession>
<sequence>MLDRQPSRLPVVAWDSIRAEPGCPHDAVSGRGGRGGLD</sequence>
<proteinExistence type="predicted"/>
<feature type="region of interest" description="Disordered" evidence="1">
    <location>
        <begin position="19"/>
        <end position="38"/>
    </location>
</feature>
<gene>
    <name evidence="2" type="ORF">UO65_4510</name>
</gene>
<comment type="caution">
    <text evidence="2">The sequence shown here is derived from an EMBL/GenBank/DDBJ whole genome shotgun (WGS) entry which is preliminary data.</text>
</comment>
<dbReference type="AlphaFoldDB" id="W7IIX8"/>
<protein>
    <submittedName>
        <fullName evidence="2">Uncharacterized protein</fullName>
    </submittedName>
</protein>
<evidence type="ECO:0000256" key="1">
    <source>
        <dbReference type="SAM" id="MobiDB-lite"/>
    </source>
</evidence>
<dbReference type="STRING" id="909613.UO65_4510"/>
<dbReference type="Proteomes" id="UP000019277">
    <property type="component" value="Unassembled WGS sequence"/>
</dbReference>
<reference evidence="2 3" key="1">
    <citation type="journal article" date="2014" name="Genome Announc.">
        <title>Draft Genome Sequence of the Antitrypanosomally Active Sponge-Associated Bacterium Actinokineospora sp. Strain EG49.</title>
        <authorList>
            <person name="Harjes J."/>
            <person name="Ryu T."/>
            <person name="Abdelmohsen U.R."/>
            <person name="Moitinho-Silva L."/>
            <person name="Horn H."/>
            <person name="Ravasi T."/>
            <person name="Hentschel U."/>
        </authorList>
    </citation>
    <scope>NUCLEOTIDE SEQUENCE [LARGE SCALE GENOMIC DNA]</scope>
    <source>
        <strain evidence="2 3">EG49</strain>
    </source>
</reference>
<keyword evidence="3" id="KW-1185">Reference proteome</keyword>
<organism evidence="2 3">
    <name type="scientific">Actinokineospora spheciospongiae</name>
    <dbReference type="NCBI Taxonomy" id="909613"/>
    <lineage>
        <taxon>Bacteria</taxon>
        <taxon>Bacillati</taxon>
        <taxon>Actinomycetota</taxon>
        <taxon>Actinomycetes</taxon>
        <taxon>Pseudonocardiales</taxon>
        <taxon>Pseudonocardiaceae</taxon>
        <taxon>Actinokineospora</taxon>
    </lineage>
</organism>
<dbReference type="EMBL" id="AYXG01000169">
    <property type="protein sequence ID" value="EWC60163.1"/>
    <property type="molecule type" value="Genomic_DNA"/>
</dbReference>